<gene>
    <name evidence="2" type="ORF">SE17_21445</name>
</gene>
<keyword evidence="1" id="KW-1133">Transmembrane helix</keyword>
<accession>A0A0P9D7W3</accession>
<keyword evidence="1" id="KW-0812">Transmembrane</keyword>
<dbReference type="EMBL" id="LJCR01000933">
    <property type="protein sequence ID" value="KPV51392.1"/>
    <property type="molecule type" value="Genomic_DNA"/>
</dbReference>
<evidence type="ECO:0000256" key="1">
    <source>
        <dbReference type="SAM" id="Phobius"/>
    </source>
</evidence>
<feature type="transmembrane region" description="Helical" evidence="1">
    <location>
        <begin position="184"/>
        <end position="206"/>
    </location>
</feature>
<proteinExistence type="predicted"/>
<dbReference type="PATRIC" id="fig|186479.3.peg.10865"/>
<comment type="caution">
    <text evidence="2">The sequence shown here is derived from an EMBL/GenBank/DDBJ whole genome shotgun (WGS) entry which is preliminary data.</text>
</comment>
<organism evidence="2 3">
    <name type="scientific">Kouleothrix aurantiaca</name>
    <dbReference type="NCBI Taxonomy" id="186479"/>
    <lineage>
        <taxon>Bacteria</taxon>
        <taxon>Bacillati</taxon>
        <taxon>Chloroflexota</taxon>
        <taxon>Chloroflexia</taxon>
        <taxon>Chloroflexales</taxon>
        <taxon>Roseiflexineae</taxon>
        <taxon>Roseiflexaceae</taxon>
        <taxon>Kouleothrix</taxon>
    </lineage>
</organism>
<reference evidence="2 3" key="1">
    <citation type="submission" date="2015-09" db="EMBL/GenBank/DDBJ databases">
        <title>Draft genome sequence of Kouleothrix aurantiaca JCM 19913.</title>
        <authorList>
            <person name="Hemp J."/>
        </authorList>
    </citation>
    <scope>NUCLEOTIDE SEQUENCE [LARGE SCALE GENOMIC DNA]</scope>
    <source>
        <strain evidence="2 3">COM-B</strain>
    </source>
</reference>
<keyword evidence="1" id="KW-0472">Membrane</keyword>
<feature type="transmembrane region" description="Helical" evidence="1">
    <location>
        <begin position="143"/>
        <end position="163"/>
    </location>
</feature>
<name>A0A0P9D7W3_9CHLR</name>
<feature type="non-terminal residue" evidence="2">
    <location>
        <position position="1"/>
    </location>
</feature>
<dbReference type="PANTHER" id="PTHR10790">
    <property type="entry name" value="TPR-DOMAIN CONTAINING PROTEIN"/>
    <property type="match status" value="1"/>
</dbReference>
<dbReference type="InterPro" id="IPR018746">
    <property type="entry name" value="DUF2298"/>
</dbReference>
<dbReference type="Pfam" id="PF10060">
    <property type="entry name" value="DUF2298"/>
    <property type="match status" value="1"/>
</dbReference>
<dbReference type="Proteomes" id="UP000050509">
    <property type="component" value="Unassembled WGS sequence"/>
</dbReference>
<dbReference type="AlphaFoldDB" id="A0A0P9D7W3"/>
<dbReference type="PANTHER" id="PTHR10790:SF51">
    <property type="entry name" value="TETRATRICOPEPTIDE REPEAT PROTEIN"/>
    <property type="match status" value="1"/>
</dbReference>
<feature type="transmembrane region" description="Helical" evidence="1">
    <location>
        <begin position="48"/>
        <end position="70"/>
    </location>
</feature>
<protein>
    <submittedName>
        <fullName evidence="2">Uncharacterized protein</fullName>
    </submittedName>
</protein>
<feature type="transmembrane region" description="Helical" evidence="1">
    <location>
        <begin position="17"/>
        <end position="36"/>
    </location>
</feature>
<keyword evidence="3" id="KW-1185">Reference proteome</keyword>
<sequence length="367" mass="39660">VGGNGSPLLLVTWTRSLLHSFLVIFGLFLVPLLAYVFAQRRAAQPANLALGIARTGARPVSFAVAAPWLIGGTLLVGLAIGFPLLALVPLALYAISLALENVQRPAAAFVLWAFALACLVCFGTEIVYLRDVFNSRMNTIFKFYYQVWLIWGVLAGYAVWWLLAARTENREAKTEKRTNALHRFLVLGSLVLFGVLLAGALVYPWMTAGKLLREAPWVGIAGVTPREKTPDGAAAIAWLRANVPSDNVVLEAVGGSYDNGYSGLGFGQVSGSTGLATVLGWPGHEDQWRGGDPGARAQIEPRKADVTTIYSTTDTVQATDLLQKYSVDYIYVGEAERATYPAEGLAKLAQLADIAFQQGDVIVYKVR</sequence>
<evidence type="ECO:0000313" key="3">
    <source>
        <dbReference type="Proteomes" id="UP000050509"/>
    </source>
</evidence>
<feature type="transmembrane region" description="Helical" evidence="1">
    <location>
        <begin position="76"/>
        <end position="99"/>
    </location>
</feature>
<feature type="transmembrane region" description="Helical" evidence="1">
    <location>
        <begin position="106"/>
        <end position="128"/>
    </location>
</feature>
<evidence type="ECO:0000313" key="2">
    <source>
        <dbReference type="EMBL" id="KPV51392.1"/>
    </source>
</evidence>